<accession>A0A382BL81</accession>
<reference evidence="2" key="1">
    <citation type="submission" date="2018-05" db="EMBL/GenBank/DDBJ databases">
        <authorList>
            <person name="Lanie J.A."/>
            <person name="Ng W.-L."/>
            <person name="Kazmierczak K.M."/>
            <person name="Andrzejewski T.M."/>
            <person name="Davidsen T.M."/>
            <person name="Wayne K.J."/>
            <person name="Tettelin H."/>
            <person name="Glass J.I."/>
            <person name="Rusch D."/>
            <person name="Podicherti R."/>
            <person name="Tsui H.-C.T."/>
            <person name="Winkler M.E."/>
        </authorList>
    </citation>
    <scope>NUCLEOTIDE SEQUENCE</scope>
</reference>
<dbReference type="EMBL" id="UINC01030336">
    <property type="protein sequence ID" value="SVB14568.1"/>
    <property type="molecule type" value="Genomic_DNA"/>
</dbReference>
<feature type="region of interest" description="Disordered" evidence="1">
    <location>
        <begin position="25"/>
        <end position="45"/>
    </location>
</feature>
<protein>
    <submittedName>
        <fullName evidence="2">Uncharacterized protein</fullName>
    </submittedName>
</protein>
<gene>
    <name evidence="2" type="ORF">METZ01_LOCUS167422</name>
</gene>
<evidence type="ECO:0000313" key="2">
    <source>
        <dbReference type="EMBL" id="SVB14568.1"/>
    </source>
</evidence>
<dbReference type="AlphaFoldDB" id="A0A382BL81"/>
<name>A0A382BL81_9ZZZZ</name>
<organism evidence="2">
    <name type="scientific">marine metagenome</name>
    <dbReference type="NCBI Taxonomy" id="408172"/>
    <lineage>
        <taxon>unclassified sequences</taxon>
        <taxon>metagenomes</taxon>
        <taxon>ecological metagenomes</taxon>
    </lineage>
</organism>
<sequence length="61" mass="7026">MGIGFSAIWNGPSFLNRSASARRMAARDELGKKKRDKSGKLKAREHFASHIHQDWDKDLWD</sequence>
<evidence type="ECO:0000256" key="1">
    <source>
        <dbReference type="SAM" id="MobiDB-lite"/>
    </source>
</evidence>
<proteinExistence type="predicted"/>